<dbReference type="EMBL" id="NESQ01000139">
    <property type="protein sequence ID" value="PUU77805.1"/>
    <property type="molecule type" value="Genomic_DNA"/>
</dbReference>
<accession>A0A2T6ZQP1</accession>
<feature type="compositionally biased region" description="Polar residues" evidence="1">
    <location>
        <begin position="38"/>
        <end position="65"/>
    </location>
</feature>
<protein>
    <submittedName>
        <fullName evidence="2">Uncharacterized protein</fullName>
    </submittedName>
</protein>
<feature type="region of interest" description="Disordered" evidence="1">
    <location>
        <begin position="38"/>
        <end position="134"/>
    </location>
</feature>
<feature type="compositionally biased region" description="Basic residues" evidence="1">
    <location>
        <begin position="178"/>
        <end position="187"/>
    </location>
</feature>
<reference evidence="2 3" key="1">
    <citation type="submission" date="2017-04" db="EMBL/GenBank/DDBJ databases">
        <title>Draft genome sequence of Tuber borchii Vittad., a whitish edible truffle.</title>
        <authorList>
            <consortium name="DOE Joint Genome Institute"/>
            <person name="Murat C."/>
            <person name="Kuo A."/>
            <person name="Barry K.W."/>
            <person name="Clum A."/>
            <person name="Dockter R.B."/>
            <person name="Fauchery L."/>
            <person name="Iotti M."/>
            <person name="Kohler A."/>
            <person name="Labutti K."/>
            <person name="Lindquist E.A."/>
            <person name="Lipzen A."/>
            <person name="Ohm R.A."/>
            <person name="Wang M."/>
            <person name="Grigoriev I.V."/>
            <person name="Zambonelli A."/>
            <person name="Martin F.M."/>
        </authorList>
    </citation>
    <scope>NUCLEOTIDE SEQUENCE [LARGE SCALE GENOMIC DNA]</scope>
    <source>
        <strain evidence="2 3">Tbo3840</strain>
    </source>
</reference>
<comment type="caution">
    <text evidence="2">The sequence shown here is derived from an EMBL/GenBank/DDBJ whole genome shotgun (WGS) entry which is preliminary data.</text>
</comment>
<evidence type="ECO:0000313" key="3">
    <source>
        <dbReference type="Proteomes" id="UP000244722"/>
    </source>
</evidence>
<name>A0A2T6ZQP1_TUBBO</name>
<sequence>MHVKQFKYYILPIIFCIYNNPLSPPSIAVTLCNQSIPQSNHQTIPPSNKSGSNPSLTTVTSSQTKHIPIVHHHHQGSNSPSTRHKRDPNEPQSCIRSLPRSLLQRRLDSAYNHPSIRNRRKSEKTNNHQIKNPSNFLFPLHFQKEKKKTKQDLVKKRYMHMNFSPLPQSFASDSVKLKSMKKGGKKN</sequence>
<organism evidence="2 3">
    <name type="scientific">Tuber borchii</name>
    <name type="common">White truffle</name>
    <dbReference type="NCBI Taxonomy" id="42251"/>
    <lineage>
        <taxon>Eukaryota</taxon>
        <taxon>Fungi</taxon>
        <taxon>Dikarya</taxon>
        <taxon>Ascomycota</taxon>
        <taxon>Pezizomycotina</taxon>
        <taxon>Pezizomycetes</taxon>
        <taxon>Pezizales</taxon>
        <taxon>Tuberaceae</taxon>
        <taxon>Tuber</taxon>
    </lineage>
</organism>
<gene>
    <name evidence="2" type="ORF">B9Z19DRAFT_133723</name>
</gene>
<evidence type="ECO:0000256" key="1">
    <source>
        <dbReference type="SAM" id="MobiDB-lite"/>
    </source>
</evidence>
<dbReference type="AlphaFoldDB" id="A0A2T6ZQP1"/>
<dbReference type="Proteomes" id="UP000244722">
    <property type="component" value="Unassembled WGS sequence"/>
</dbReference>
<proteinExistence type="predicted"/>
<feature type="region of interest" description="Disordered" evidence="1">
    <location>
        <begin position="164"/>
        <end position="187"/>
    </location>
</feature>
<keyword evidence="3" id="KW-1185">Reference proteome</keyword>
<evidence type="ECO:0000313" key="2">
    <source>
        <dbReference type="EMBL" id="PUU77805.1"/>
    </source>
</evidence>